<sequence length="131" mass="14234">MITSEQAKQYLQSQGIDAGTTPDFIIIGWVELANSVNDCLDANYSANTALLIQCYLISLMAYAQSDKMLSSQTSPSGAARSFKYKNFADRWKAQLNLLRGLDKSGCTTDLIPPDPTQNSFAGIWLGKGGCL</sequence>
<dbReference type="Proteomes" id="UP000248729">
    <property type="component" value="Unassembled WGS sequence"/>
</dbReference>
<protein>
    <submittedName>
        <fullName evidence="1">Uncharacterized protein</fullName>
    </submittedName>
</protein>
<name>A0A329E7I3_VIBDI</name>
<organism evidence="1 2">
    <name type="scientific">Vibrio diazotrophicus</name>
    <dbReference type="NCBI Taxonomy" id="685"/>
    <lineage>
        <taxon>Bacteria</taxon>
        <taxon>Pseudomonadati</taxon>
        <taxon>Pseudomonadota</taxon>
        <taxon>Gammaproteobacteria</taxon>
        <taxon>Vibrionales</taxon>
        <taxon>Vibrionaceae</taxon>
        <taxon>Vibrio</taxon>
    </lineage>
</organism>
<reference evidence="1 2" key="1">
    <citation type="submission" date="2018-06" db="EMBL/GenBank/DDBJ databases">
        <title>Freshwater and sediment microbial communities from various areas in North America, analyzing microbe dynamics in response to fracking.</title>
        <authorList>
            <person name="Lamendella R."/>
        </authorList>
    </citation>
    <scope>NUCLEOTIDE SEQUENCE [LARGE SCALE GENOMIC DNA]</scope>
    <source>
        <strain evidence="1 2">99A</strain>
    </source>
</reference>
<evidence type="ECO:0000313" key="1">
    <source>
        <dbReference type="EMBL" id="RAS62635.1"/>
    </source>
</evidence>
<dbReference type="RefSeq" id="WP_112404082.1">
    <property type="nucleotide sequence ID" value="NZ_QLTR01000014.1"/>
</dbReference>
<gene>
    <name evidence="1" type="ORF">DET48_11429</name>
</gene>
<comment type="caution">
    <text evidence="1">The sequence shown here is derived from an EMBL/GenBank/DDBJ whole genome shotgun (WGS) entry which is preliminary data.</text>
</comment>
<dbReference type="EMBL" id="QLTR01000014">
    <property type="protein sequence ID" value="RAS62635.1"/>
    <property type="molecule type" value="Genomic_DNA"/>
</dbReference>
<dbReference type="InterPro" id="IPR055794">
    <property type="entry name" value="DUF7370"/>
</dbReference>
<dbReference type="Pfam" id="PF24085">
    <property type="entry name" value="DUF7370"/>
    <property type="match status" value="1"/>
</dbReference>
<accession>A0A329E7I3</accession>
<dbReference type="AlphaFoldDB" id="A0A329E7I3"/>
<evidence type="ECO:0000313" key="2">
    <source>
        <dbReference type="Proteomes" id="UP000248729"/>
    </source>
</evidence>
<proteinExistence type="predicted"/>